<keyword evidence="1" id="KW-1133">Transmembrane helix</keyword>
<evidence type="ECO:0000313" key="2">
    <source>
        <dbReference type="EMBL" id="QNL31632.1"/>
    </source>
</evidence>
<keyword evidence="1" id="KW-0812">Transmembrane</keyword>
<sequence length="145" mass="16561">MNYFSTVSTPVPYNEPQPARLTLSDITSIFSIVISIGGILVVYLALRSKSEAQELDNNTIKHTATQMEKLEVRIEKMVDKVVDKISTSMDRLDKLTLDLSTRLAIIENEQKSLSNNQRQIEIMRAKQEDIDHRLTLIEQQIKTKS</sequence>
<reference evidence="2" key="1">
    <citation type="submission" date="2020-07" db="EMBL/GenBank/DDBJ databases">
        <title>Dissolved microcystin release linked to lysis of a Microcystis spp. bloom in Lake Erie (USA) attributed to a novel cyanophage.</title>
        <authorList>
            <person name="McKindles K.M."/>
            <person name="Manes M.A."/>
            <person name="DeMarco J.R."/>
            <person name="McClure A."/>
            <person name="McKay R.M."/>
            <person name="Davis T.W."/>
            <person name="Bullerjahn G.S."/>
        </authorList>
    </citation>
    <scope>NUCLEOTIDE SEQUENCE</scope>
</reference>
<accession>A0A7G9A4F9</accession>
<protein>
    <submittedName>
        <fullName evidence="2">Uncharacterized protein</fullName>
    </submittedName>
</protein>
<proteinExistence type="predicted"/>
<dbReference type="EMBL" id="MT840186">
    <property type="protein sequence ID" value="QNL31632.1"/>
    <property type="molecule type" value="Genomic_DNA"/>
</dbReference>
<evidence type="ECO:0000256" key="1">
    <source>
        <dbReference type="SAM" id="Phobius"/>
    </source>
</evidence>
<keyword evidence="1" id="KW-0472">Membrane</keyword>
<feature type="transmembrane region" description="Helical" evidence="1">
    <location>
        <begin position="26"/>
        <end position="46"/>
    </location>
</feature>
<name>A0A7G9A4F9_9VIRU</name>
<organism evidence="2">
    <name type="scientific">Bacteriophage sp</name>
    <dbReference type="NCBI Taxonomy" id="38018"/>
    <lineage>
        <taxon>Viruses</taxon>
    </lineage>
</organism>